<feature type="domain" description="ABC transporter" evidence="5">
    <location>
        <begin position="4"/>
        <end position="236"/>
    </location>
</feature>
<evidence type="ECO:0000256" key="3">
    <source>
        <dbReference type="ARBA" id="ARBA00022741"/>
    </source>
</evidence>
<dbReference type="AlphaFoldDB" id="A0A9E8M1H2"/>
<dbReference type="Pfam" id="PF00005">
    <property type="entry name" value="ABC_tran"/>
    <property type="match status" value="1"/>
</dbReference>
<reference evidence="6" key="1">
    <citation type="submission" date="2022-09" db="EMBL/GenBank/DDBJ databases">
        <title>Complete Genomes of Fervidibacillus albus and Fervidibacillus halotolerans isolated from tidal flat sediments.</title>
        <authorList>
            <person name="Kwon K.K."/>
            <person name="Yang S.-H."/>
            <person name="Park M.J."/>
            <person name="Oh H.-M."/>
        </authorList>
    </citation>
    <scope>NUCLEOTIDE SEQUENCE</scope>
    <source>
        <strain evidence="6">MEBiC13594</strain>
    </source>
</reference>
<evidence type="ECO:0000313" key="6">
    <source>
        <dbReference type="EMBL" id="WAA12746.1"/>
    </source>
</evidence>
<dbReference type="InterPro" id="IPR003593">
    <property type="entry name" value="AAA+_ATPase"/>
</dbReference>
<evidence type="ECO:0000259" key="5">
    <source>
        <dbReference type="PROSITE" id="PS50893"/>
    </source>
</evidence>
<dbReference type="PANTHER" id="PTHR42734">
    <property type="entry name" value="METAL TRANSPORT SYSTEM ATP-BINDING PROTEIN TM_0124-RELATED"/>
    <property type="match status" value="1"/>
</dbReference>
<dbReference type="InterPro" id="IPR003439">
    <property type="entry name" value="ABC_transporter-like_ATP-bd"/>
</dbReference>
<dbReference type="PROSITE" id="PS50893">
    <property type="entry name" value="ABC_TRANSPORTER_2"/>
    <property type="match status" value="1"/>
</dbReference>
<keyword evidence="3" id="KW-0547">Nucleotide-binding</keyword>
<dbReference type="KEGG" id="fhl:OE105_00955"/>
<comment type="similarity">
    <text evidence="1">Belongs to the ABC transporter superfamily.</text>
</comment>
<proteinExistence type="inferred from homology"/>
<dbReference type="Proteomes" id="UP001164726">
    <property type="component" value="Chromosome"/>
</dbReference>
<keyword evidence="4 6" id="KW-0067">ATP-binding</keyword>
<name>A0A9E8M1H2_9BACI</name>
<dbReference type="InterPro" id="IPR017871">
    <property type="entry name" value="ABC_transporter-like_CS"/>
</dbReference>
<dbReference type="PANTHER" id="PTHR42734:SF5">
    <property type="entry name" value="IRON TRANSPORT SYSTEM ATP-BINDING PROTEIN HI_0361-RELATED"/>
    <property type="match status" value="1"/>
</dbReference>
<dbReference type="RefSeq" id="WP_275420876.1">
    <property type="nucleotide sequence ID" value="NZ_CP106877.1"/>
</dbReference>
<dbReference type="CDD" id="cd03235">
    <property type="entry name" value="ABC_Metallic_Cations"/>
    <property type="match status" value="1"/>
</dbReference>
<dbReference type="FunFam" id="3.40.50.300:FF:000134">
    <property type="entry name" value="Iron-enterobactin ABC transporter ATP-binding protein"/>
    <property type="match status" value="1"/>
</dbReference>
<evidence type="ECO:0000256" key="4">
    <source>
        <dbReference type="ARBA" id="ARBA00022840"/>
    </source>
</evidence>
<dbReference type="EMBL" id="CP106877">
    <property type="protein sequence ID" value="WAA12746.1"/>
    <property type="molecule type" value="Genomic_DNA"/>
</dbReference>
<gene>
    <name evidence="6" type="ORF">OE105_00955</name>
</gene>
<organism evidence="6 7">
    <name type="scientific">Fervidibacillus halotolerans</name>
    <dbReference type="NCBI Taxonomy" id="2980027"/>
    <lineage>
        <taxon>Bacteria</taxon>
        <taxon>Bacillati</taxon>
        <taxon>Bacillota</taxon>
        <taxon>Bacilli</taxon>
        <taxon>Bacillales</taxon>
        <taxon>Bacillaceae</taxon>
        <taxon>Fervidibacillus</taxon>
    </lineage>
</organism>
<keyword evidence="7" id="KW-1185">Reference proteome</keyword>
<protein>
    <submittedName>
        <fullName evidence="6">Metal ABC transporter ATP-binding protein</fullName>
    </submittedName>
</protein>
<dbReference type="InterPro" id="IPR027417">
    <property type="entry name" value="P-loop_NTPase"/>
</dbReference>
<evidence type="ECO:0000313" key="7">
    <source>
        <dbReference type="Proteomes" id="UP001164726"/>
    </source>
</evidence>
<dbReference type="SUPFAM" id="SSF52540">
    <property type="entry name" value="P-loop containing nucleoside triphosphate hydrolases"/>
    <property type="match status" value="1"/>
</dbReference>
<dbReference type="InterPro" id="IPR050153">
    <property type="entry name" value="Metal_Ion_Import_ABC"/>
</dbReference>
<dbReference type="GO" id="GO:0005524">
    <property type="term" value="F:ATP binding"/>
    <property type="evidence" value="ECO:0007669"/>
    <property type="project" value="UniProtKB-KW"/>
</dbReference>
<sequence>MNILEVEGVSAAYRKNTVLNDVSFSIPKGSLTGIVGPNGAGKSTLIKVLLELHPKLSGNVYFFGTSLKKVKSKVGYVPQRGSVDWDFPTDALDVVMMGMYGQIGWLKWPKKIHRKKAMEVLDKVGMADFSHHQISELSGGQQQRVFLARALIQDADLYFMDEPLAGVDAATERAIMAILRELKNKGKTVLVVHHDLQTVEDYFDRVLFLNRTVVAHGNTSSTFTTQNIEKAYGGSVRWLKEGIGIVGTHLQ</sequence>
<dbReference type="SMART" id="SM00382">
    <property type="entry name" value="AAA"/>
    <property type="match status" value="1"/>
</dbReference>
<dbReference type="Gene3D" id="3.40.50.300">
    <property type="entry name" value="P-loop containing nucleotide triphosphate hydrolases"/>
    <property type="match status" value="1"/>
</dbReference>
<evidence type="ECO:0000256" key="1">
    <source>
        <dbReference type="ARBA" id="ARBA00005417"/>
    </source>
</evidence>
<evidence type="ECO:0000256" key="2">
    <source>
        <dbReference type="ARBA" id="ARBA00022448"/>
    </source>
</evidence>
<keyword evidence="2" id="KW-0813">Transport</keyword>
<dbReference type="PROSITE" id="PS00211">
    <property type="entry name" value="ABC_TRANSPORTER_1"/>
    <property type="match status" value="1"/>
</dbReference>
<dbReference type="GO" id="GO:0016887">
    <property type="term" value="F:ATP hydrolysis activity"/>
    <property type="evidence" value="ECO:0007669"/>
    <property type="project" value="InterPro"/>
</dbReference>
<accession>A0A9E8M1H2</accession>